<organism evidence="1 2">
    <name type="scientific">Bacillus cereus</name>
    <dbReference type="NCBI Taxonomy" id="1396"/>
    <lineage>
        <taxon>Bacteria</taxon>
        <taxon>Bacillati</taxon>
        <taxon>Bacillota</taxon>
        <taxon>Bacilli</taxon>
        <taxon>Bacillales</taxon>
        <taxon>Bacillaceae</taxon>
        <taxon>Bacillus</taxon>
        <taxon>Bacillus cereus group</taxon>
    </lineage>
</organism>
<dbReference type="Proteomes" id="UP000223834">
    <property type="component" value="Unassembled WGS sequence"/>
</dbReference>
<evidence type="ECO:0000313" key="2">
    <source>
        <dbReference type="Proteomes" id="UP000223834"/>
    </source>
</evidence>
<gene>
    <name evidence="1" type="ORF">CN980_29185</name>
</gene>
<dbReference type="AlphaFoldDB" id="A0A9X7C5X9"/>
<dbReference type="InterPro" id="IPR036390">
    <property type="entry name" value="WH_DNA-bd_sf"/>
</dbReference>
<dbReference type="EMBL" id="NUIQ01000327">
    <property type="protein sequence ID" value="PGO61806.1"/>
    <property type="molecule type" value="Genomic_DNA"/>
</dbReference>
<accession>A0A9X7C5X9</accession>
<protein>
    <submittedName>
        <fullName evidence="1">Uncharacterized protein</fullName>
    </submittedName>
</protein>
<sequence length="274" mass="32101">MTTLRIIDVTTGEDRTQEYSLVNRKQAEGYKQVIEAERYRVLTKDRDWVASYNDPIRELTTGLTLTEAGAIIKLLPFLRFKSDGKLIKDGNPLKQADIQRIFKRGKKATMKILDRLKELGVISVIREGRSNTYYISANFHTMGYVRDGEKFTKLYRVKTRDIVADLDLHEVGLLYKILPFFHFTEYYLCDNPDEEDPQVIKHLTREELAERVNLDVDTITDSVNKLQRKGAILSTKSGRTVRYLVHPDVMFRQKYETDWTRSVRKMFEQHAKRD</sequence>
<reference evidence="1 2" key="1">
    <citation type="submission" date="2017-09" db="EMBL/GenBank/DDBJ databases">
        <title>Large-scale bioinformatics analysis of Bacillus genomes uncovers conserved roles of natural products in bacterial physiology.</title>
        <authorList>
            <consortium name="Agbiome Team Llc"/>
            <person name="Bleich R.M."/>
            <person name="Grubbs K.J."/>
            <person name="Santa Maria K.C."/>
            <person name="Allen S.E."/>
            <person name="Farag S."/>
            <person name="Shank E.A."/>
            <person name="Bowers A."/>
        </authorList>
    </citation>
    <scope>NUCLEOTIDE SEQUENCE [LARGE SCALE GENOMIC DNA]</scope>
    <source>
        <strain evidence="1 2">AFS049141</strain>
    </source>
</reference>
<dbReference type="SUPFAM" id="SSF46785">
    <property type="entry name" value="Winged helix' DNA-binding domain"/>
    <property type="match status" value="2"/>
</dbReference>
<dbReference type="RefSeq" id="WP_098772006.1">
    <property type="nucleotide sequence ID" value="NZ_NUIQ01000327.1"/>
</dbReference>
<proteinExistence type="predicted"/>
<comment type="caution">
    <text evidence="1">The sequence shown here is derived from an EMBL/GenBank/DDBJ whole genome shotgun (WGS) entry which is preliminary data.</text>
</comment>
<evidence type="ECO:0000313" key="1">
    <source>
        <dbReference type="EMBL" id="PGO61806.1"/>
    </source>
</evidence>
<name>A0A9X7C5X9_BACCE</name>